<dbReference type="PROSITE" id="PS51192">
    <property type="entry name" value="HELICASE_ATP_BIND_1"/>
    <property type="match status" value="1"/>
</dbReference>
<dbReference type="SUPFAM" id="SSF52540">
    <property type="entry name" value="P-loop containing nucleoside triphosphate hydrolases"/>
    <property type="match status" value="1"/>
</dbReference>
<dbReference type="GO" id="GO:0003677">
    <property type="term" value="F:DNA binding"/>
    <property type="evidence" value="ECO:0007669"/>
    <property type="project" value="UniProtKB-KW"/>
</dbReference>
<dbReference type="Gene3D" id="3.40.50.300">
    <property type="entry name" value="P-loop containing nucleotide triphosphate hydrolases"/>
    <property type="match status" value="2"/>
</dbReference>
<dbReference type="GO" id="GO:0005524">
    <property type="term" value="F:ATP binding"/>
    <property type="evidence" value="ECO:0007669"/>
    <property type="project" value="UniProtKB-KW"/>
</dbReference>
<dbReference type="InterPro" id="IPR001650">
    <property type="entry name" value="Helicase_C-like"/>
</dbReference>
<comment type="caution">
    <text evidence="6">The sequence shown here is derived from an EMBL/GenBank/DDBJ whole genome shotgun (WGS) entry which is preliminary data.</text>
</comment>
<dbReference type="GO" id="GO:0006302">
    <property type="term" value="P:double-strand break repair"/>
    <property type="evidence" value="ECO:0007669"/>
    <property type="project" value="TreeGrafter"/>
</dbReference>
<keyword evidence="1" id="KW-0547">Nucleotide-binding</keyword>
<sequence>MKEMRCPRCQSENGIVQIGRLVYCRDCISFGRLEMGSYQPLHQSVHFQDEVGYCLGYDLSEAQDRISKGIVQAIRQKQHVMIQAVCGSGKTELVYASILEKLSCHQTVCFALPRRDLVIEMTERLSRQFHGVEIASVYGGHHEQCYAPLVICTTHQLYRYPAFFDLLIIDEADAFPFYGQKQLMAIAANACKGQLIIMSATLDRPDPKTGFAVFELNRRYHGHRLDVPQVQKWLYYSLWRDLRLFLHQGKQALIFVPTKAIGNQLARYLKWWGLKCELVHSQSARREAIIAAFKARQFSFLICTTLLERGMTFEDVQVIVFQADHPVFDTSTLIQICGRVGRKPLHPHGKIYFLAHRKTREMKGCMTHIQQKNA</sequence>
<reference evidence="6" key="1">
    <citation type="submission" date="2020-10" db="EMBL/GenBank/DDBJ databases">
        <authorList>
            <person name="Gilroy R."/>
        </authorList>
    </citation>
    <scope>NUCLEOTIDE SEQUENCE</scope>
    <source>
        <strain evidence="6">CHK195-11698</strain>
    </source>
</reference>
<dbReference type="Proteomes" id="UP000824175">
    <property type="component" value="Unassembled WGS sequence"/>
</dbReference>
<reference evidence="6" key="2">
    <citation type="journal article" date="2021" name="PeerJ">
        <title>Extensive microbial diversity within the chicken gut microbiome revealed by metagenomics and culture.</title>
        <authorList>
            <person name="Gilroy R."/>
            <person name="Ravi A."/>
            <person name="Getino M."/>
            <person name="Pursley I."/>
            <person name="Horton D.L."/>
            <person name="Alikhan N.F."/>
            <person name="Baker D."/>
            <person name="Gharbi K."/>
            <person name="Hall N."/>
            <person name="Watson M."/>
            <person name="Adriaenssens E.M."/>
            <person name="Foster-Nyarko E."/>
            <person name="Jarju S."/>
            <person name="Secka A."/>
            <person name="Antonio M."/>
            <person name="Oren A."/>
            <person name="Chaudhuri R.R."/>
            <person name="La Ragione R."/>
            <person name="Hildebrand F."/>
            <person name="Pallen M.J."/>
        </authorList>
    </citation>
    <scope>NUCLEOTIDE SEQUENCE</scope>
    <source>
        <strain evidence="6">CHK195-11698</strain>
    </source>
</reference>
<dbReference type="PROSITE" id="PS51194">
    <property type="entry name" value="HELICASE_CTER"/>
    <property type="match status" value="1"/>
</dbReference>
<gene>
    <name evidence="6" type="ORF">IAD15_10230</name>
</gene>
<dbReference type="PANTHER" id="PTHR30580">
    <property type="entry name" value="PRIMOSOMAL PROTEIN N"/>
    <property type="match status" value="1"/>
</dbReference>
<proteinExistence type="predicted"/>
<dbReference type="InterPro" id="IPR014001">
    <property type="entry name" value="Helicase_ATP-bd"/>
</dbReference>
<evidence type="ECO:0000259" key="4">
    <source>
        <dbReference type="PROSITE" id="PS51192"/>
    </source>
</evidence>
<evidence type="ECO:0000256" key="3">
    <source>
        <dbReference type="ARBA" id="ARBA00023125"/>
    </source>
</evidence>
<dbReference type="AlphaFoldDB" id="A0A9D1L0A5"/>
<dbReference type="PANTHER" id="PTHR30580:SF1">
    <property type="entry name" value="COMF OPERON PROTEIN 1"/>
    <property type="match status" value="1"/>
</dbReference>
<dbReference type="SMART" id="SM00490">
    <property type="entry name" value="HELICc"/>
    <property type="match status" value="1"/>
</dbReference>
<dbReference type="SMART" id="SM00487">
    <property type="entry name" value="DEXDc"/>
    <property type="match status" value="1"/>
</dbReference>
<protein>
    <submittedName>
        <fullName evidence="6">DEAD/DEAH box helicase</fullName>
    </submittedName>
</protein>
<dbReference type="EMBL" id="DVMJ01000089">
    <property type="protein sequence ID" value="HIU14428.1"/>
    <property type="molecule type" value="Genomic_DNA"/>
</dbReference>
<keyword evidence="3" id="KW-0238">DNA-binding</keyword>
<organism evidence="6 7">
    <name type="scientific">Candidatus Fimiplasma intestinipullorum</name>
    <dbReference type="NCBI Taxonomy" id="2840825"/>
    <lineage>
        <taxon>Bacteria</taxon>
        <taxon>Bacillati</taxon>
        <taxon>Bacillota</taxon>
        <taxon>Clostridia</taxon>
        <taxon>Eubacteriales</taxon>
        <taxon>Candidatus Fimiplasma</taxon>
    </lineage>
</organism>
<name>A0A9D1L0A5_9FIRM</name>
<keyword evidence="2" id="KW-0067">ATP-binding</keyword>
<dbReference type="Pfam" id="PF00270">
    <property type="entry name" value="DEAD"/>
    <property type="match status" value="1"/>
</dbReference>
<dbReference type="GO" id="GO:0043138">
    <property type="term" value="F:3'-5' DNA helicase activity"/>
    <property type="evidence" value="ECO:0007669"/>
    <property type="project" value="TreeGrafter"/>
</dbReference>
<evidence type="ECO:0000259" key="5">
    <source>
        <dbReference type="PROSITE" id="PS51194"/>
    </source>
</evidence>
<keyword evidence="6" id="KW-0378">Hydrolase</keyword>
<dbReference type="InterPro" id="IPR011545">
    <property type="entry name" value="DEAD/DEAH_box_helicase_dom"/>
</dbReference>
<dbReference type="Pfam" id="PF00271">
    <property type="entry name" value="Helicase_C"/>
    <property type="match status" value="1"/>
</dbReference>
<dbReference type="GO" id="GO:0006270">
    <property type="term" value="P:DNA replication initiation"/>
    <property type="evidence" value="ECO:0007669"/>
    <property type="project" value="TreeGrafter"/>
</dbReference>
<dbReference type="InterPro" id="IPR027417">
    <property type="entry name" value="P-loop_NTPase"/>
</dbReference>
<feature type="domain" description="Helicase C-terminal" evidence="5">
    <location>
        <begin position="238"/>
        <end position="374"/>
    </location>
</feature>
<evidence type="ECO:0000256" key="2">
    <source>
        <dbReference type="ARBA" id="ARBA00022840"/>
    </source>
</evidence>
<feature type="domain" description="Helicase ATP-binding" evidence="4">
    <location>
        <begin position="71"/>
        <end position="220"/>
    </location>
</feature>
<evidence type="ECO:0000256" key="1">
    <source>
        <dbReference type="ARBA" id="ARBA00022741"/>
    </source>
</evidence>
<evidence type="ECO:0000313" key="6">
    <source>
        <dbReference type="EMBL" id="HIU14428.1"/>
    </source>
</evidence>
<dbReference type="GO" id="GO:0006310">
    <property type="term" value="P:DNA recombination"/>
    <property type="evidence" value="ECO:0007669"/>
    <property type="project" value="TreeGrafter"/>
</dbReference>
<accession>A0A9D1L0A5</accession>
<keyword evidence="6" id="KW-0347">Helicase</keyword>
<evidence type="ECO:0000313" key="7">
    <source>
        <dbReference type="Proteomes" id="UP000824175"/>
    </source>
</evidence>